<proteinExistence type="predicted"/>
<evidence type="ECO:0000256" key="1">
    <source>
        <dbReference type="SAM" id="Phobius"/>
    </source>
</evidence>
<dbReference type="EMBL" id="CP071503">
    <property type="protein sequence ID" value="QSX33587.1"/>
    <property type="molecule type" value="Genomic_DNA"/>
</dbReference>
<keyword evidence="1" id="KW-1133">Transmembrane helix</keyword>
<feature type="transmembrane region" description="Helical" evidence="1">
    <location>
        <begin position="45"/>
        <end position="64"/>
    </location>
</feature>
<dbReference type="RefSeq" id="WP_207354806.1">
    <property type="nucleotide sequence ID" value="NZ_CP071503.1"/>
</dbReference>
<evidence type="ECO:0000313" key="3">
    <source>
        <dbReference type="Proteomes" id="UP000662770"/>
    </source>
</evidence>
<keyword evidence="1" id="KW-0472">Membrane</keyword>
<feature type="transmembrane region" description="Helical" evidence="1">
    <location>
        <begin position="12"/>
        <end position="33"/>
    </location>
</feature>
<keyword evidence="1" id="KW-0812">Transmembrane</keyword>
<evidence type="ECO:0000313" key="2">
    <source>
        <dbReference type="EMBL" id="QSX33587.1"/>
    </source>
</evidence>
<reference evidence="2 3" key="1">
    <citation type="submission" date="2021-03" db="EMBL/GenBank/DDBJ databases">
        <title>Novel species identification of genus Shewanella.</title>
        <authorList>
            <person name="Liu G."/>
            <person name="Zhang Q."/>
        </authorList>
    </citation>
    <scope>NUCLEOTIDE SEQUENCE [LARGE SCALE GENOMIC DNA]</scope>
    <source>
        <strain evidence="2 3">FJAT-51800</strain>
    </source>
</reference>
<name>A0ABX7QQ37_9GAMM</name>
<dbReference type="Proteomes" id="UP000662770">
    <property type="component" value="Chromosome"/>
</dbReference>
<sequence>MNTYQFSRQHFASFLLAPLLLWLFSSIAWVQLALDSVPDSLRGKALFLVAAALAALGWLFVRFFKFVSAPKLIVLDFVAQQLSIENKQYGFEQLKYCLITQNNKAFKIELELLGKAAYASQMMVKSPQLYDLQGDAAALKAAVAEFDMIELHMQGQLKAA</sequence>
<keyword evidence="3" id="KW-1185">Reference proteome</keyword>
<accession>A0ABX7QQ37</accession>
<protein>
    <submittedName>
        <fullName evidence="2">Uncharacterized protein</fullName>
    </submittedName>
</protein>
<gene>
    <name evidence="2" type="ORF">JYB87_18065</name>
</gene>
<organism evidence="2 3">
    <name type="scientific">Shewanella avicenniae</name>
    <dbReference type="NCBI Taxonomy" id="2814294"/>
    <lineage>
        <taxon>Bacteria</taxon>
        <taxon>Pseudomonadati</taxon>
        <taxon>Pseudomonadota</taxon>
        <taxon>Gammaproteobacteria</taxon>
        <taxon>Alteromonadales</taxon>
        <taxon>Shewanellaceae</taxon>
        <taxon>Shewanella</taxon>
    </lineage>
</organism>